<evidence type="ECO:0000256" key="8">
    <source>
        <dbReference type="ARBA" id="ARBA00023136"/>
    </source>
</evidence>
<evidence type="ECO:0000256" key="10">
    <source>
        <dbReference type="RuleBase" id="RU365087"/>
    </source>
</evidence>
<sequence length="81" mass="8517">MKVLLIVCEVLLVITSILLVLSILLHKGKGGGISEMFGGGISTSMRSSGVAERNLNRITVGVALIWSVVIVLIGLIVKFGL</sequence>
<evidence type="ECO:0000256" key="6">
    <source>
        <dbReference type="ARBA" id="ARBA00022989"/>
    </source>
</evidence>
<keyword evidence="4 10" id="KW-0812">Transmembrane</keyword>
<dbReference type="GO" id="GO:0015450">
    <property type="term" value="F:protein-transporting ATPase activity"/>
    <property type="evidence" value="ECO:0007669"/>
    <property type="project" value="UniProtKB-UniRule"/>
</dbReference>
<keyword evidence="5 10" id="KW-0653">Protein transport</keyword>
<comment type="caution">
    <text evidence="11">The sequence shown here is derived from an EMBL/GenBank/DDBJ whole genome shotgun (WGS) entry which is preliminary data.</text>
</comment>
<protein>
    <recommendedName>
        <fullName evidence="10">Protein-export membrane protein SecG</fullName>
    </recommendedName>
</protein>
<dbReference type="Pfam" id="PF03840">
    <property type="entry name" value="SecG"/>
    <property type="match status" value="1"/>
</dbReference>
<dbReference type="RefSeq" id="WP_009198713.1">
    <property type="nucleotide sequence ID" value="NZ_LVZK01000001.1"/>
</dbReference>
<dbReference type="InterPro" id="IPR004692">
    <property type="entry name" value="SecG"/>
</dbReference>
<comment type="subcellular location">
    <subcellularLocation>
        <location evidence="10">Cell membrane</location>
        <topology evidence="10">Multi-pass membrane protein</topology>
    </subcellularLocation>
    <subcellularLocation>
        <location evidence="1">Membrane</location>
        <topology evidence="1">Multi-pass membrane protein</topology>
    </subcellularLocation>
</comment>
<evidence type="ECO:0000256" key="2">
    <source>
        <dbReference type="ARBA" id="ARBA00008445"/>
    </source>
</evidence>
<keyword evidence="10" id="KW-1003">Cell membrane</keyword>
<dbReference type="OrthoDB" id="4337190at2"/>
<reference evidence="11 12" key="1">
    <citation type="submission" date="2016-04" db="EMBL/GenBank/DDBJ databases">
        <title>Peptidophaga gingivicola gen. nov., sp. nov., isolated from human subgingival plaque.</title>
        <authorList>
            <person name="Beall C.J."/>
            <person name="Mokrzan E.M."/>
            <person name="Griffen A.L."/>
            <person name="Leys E.J."/>
        </authorList>
    </citation>
    <scope>NUCLEOTIDE SEQUENCE [LARGE SCALE GENOMIC DNA]</scope>
    <source>
        <strain evidence="11 12">BA112</strain>
    </source>
</reference>
<evidence type="ECO:0000256" key="4">
    <source>
        <dbReference type="ARBA" id="ARBA00022692"/>
    </source>
</evidence>
<feature type="transmembrane region" description="Helical" evidence="10">
    <location>
        <begin position="6"/>
        <end position="26"/>
    </location>
</feature>
<dbReference type="STRING" id="1823756.A4H34_07415"/>
<comment type="function">
    <text evidence="9 10">Involved in protein export. Participates in an early event of protein translocation.</text>
</comment>
<keyword evidence="7 10" id="KW-0811">Translocation</keyword>
<dbReference type="Proteomes" id="UP000078368">
    <property type="component" value="Unassembled WGS sequence"/>
</dbReference>
<comment type="similarity">
    <text evidence="2 10">Belongs to the SecG family.</text>
</comment>
<keyword evidence="12" id="KW-1185">Reference proteome</keyword>
<evidence type="ECO:0000256" key="7">
    <source>
        <dbReference type="ARBA" id="ARBA00023010"/>
    </source>
</evidence>
<keyword evidence="3 10" id="KW-0813">Transport</keyword>
<gene>
    <name evidence="11" type="ORF">A4H34_07415</name>
</gene>
<evidence type="ECO:0000256" key="5">
    <source>
        <dbReference type="ARBA" id="ARBA00022927"/>
    </source>
</evidence>
<dbReference type="AlphaFoldDB" id="A0A179B7D2"/>
<keyword evidence="6 10" id="KW-1133">Transmembrane helix</keyword>
<evidence type="ECO:0000256" key="3">
    <source>
        <dbReference type="ARBA" id="ARBA00022448"/>
    </source>
</evidence>
<dbReference type="NCBIfam" id="TIGR00810">
    <property type="entry name" value="secG"/>
    <property type="match status" value="1"/>
</dbReference>
<dbReference type="GO" id="GO:0009306">
    <property type="term" value="P:protein secretion"/>
    <property type="evidence" value="ECO:0007669"/>
    <property type="project" value="UniProtKB-UniRule"/>
</dbReference>
<dbReference type="GO" id="GO:0005886">
    <property type="term" value="C:plasma membrane"/>
    <property type="evidence" value="ECO:0007669"/>
    <property type="project" value="UniProtKB-SubCell"/>
</dbReference>
<evidence type="ECO:0000256" key="9">
    <source>
        <dbReference type="ARBA" id="ARBA00025182"/>
    </source>
</evidence>
<accession>A0A179B7D2</accession>
<evidence type="ECO:0000256" key="1">
    <source>
        <dbReference type="ARBA" id="ARBA00004141"/>
    </source>
</evidence>
<keyword evidence="8 10" id="KW-0472">Membrane</keyword>
<organism evidence="11 12">
    <name type="scientific">Peptidiphaga gingivicola</name>
    <dbReference type="NCBI Taxonomy" id="2741497"/>
    <lineage>
        <taxon>Bacteria</taxon>
        <taxon>Bacillati</taxon>
        <taxon>Actinomycetota</taxon>
        <taxon>Actinomycetes</taxon>
        <taxon>Actinomycetales</taxon>
        <taxon>Actinomycetaceae</taxon>
        <taxon>Peptidiphaga</taxon>
    </lineage>
</organism>
<evidence type="ECO:0000313" key="11">
    <source>
        <dbReference type="EMBL" id="OAP86924.1"/>
    </source>
</evidence>
<proteinExistence type="inferred from homology"/>
<name>A0A179B7D2_9ACTO</name>
<feature type="transmembrane region" description="Helical" evidence="10">
    <location>
        <begin position="55"/>
        <end position="77"/>
    </location>
</feature>
<evidence type="ECO:0000313" key="12">
    <source>
        <dbReference type="Proteomes" id="UP000078368"/>
    </source>
</evidence>
<dbReference type="EMBL" id="LVZK01000001">
    <property type="protein sequence ID" value="OAP86924.1"/>
    <property type="molecule type" value="Genomic_DNA"/>
</dbReference>